<dbReference type="AlphaFoldDB" id="A0A1H7A5L5"/>
<keyword evidence="3" id="KW-1185">Reference proteome</keyword>
<feature type="coiled-coil region" evidence="1">
    <location>
        <begin position="19"/>
        <end position="46"/>
    </location>
</feature>
<sequence>MEPIDLNEQSPDAIREFKAGLKKEALNSLQQKKEELQTQLLALQEAASTDTKSSAGDKYETGRESIRQSRTLLEKQWQTLAQWESAVQKLSVEPAFIVREGALVVLDIGWVWVSASFGKMVFRKREIQGVSSASPLVQALKGKKKGEAAFFRGKAIEVRGVM</sequence>
<dbReference type="RefSeq" id="WP_092176526.1">
    <property type="nucleotide sequence ID" value="NZ_FNZH01000005.1"/>
</dbReference>
<dbReference type="OrthoDB" id="667380at2"/>
<keyword evidence="1" id="KW-0175">Coiled coil</keyword>
<proteinExistence type="predicted"/>
<protein>
    <recommendedName>
        <fullName evidence="4">Transcription elongation factor, GreA/GreB family</fullName>
    </recommendedName>
</protein>
<reference evidence="3" key="1">
    <citation type="submission" date="2016-10" db="EMBL/GenBank/DDBJ databases">
        <authorList>
            <person name="Varghese N."/>
            <person name="Submissions S."/>
        </authorList>
    </citation>
    <scope>NUCLEOTIDE SEQUENCE [LARGE SCALE GENOMIC DNA]</scope>
    <source>
        <strain evidence="3">IBRC-M 10761</strain>
    </source>
</reference>
<accession>A0A1H7A5L5</accession>
<dbReference type="EMBL" id="FNZH01000005">
    <property type="protein sequence ID" value="SEJ57160.1"/>
    <property type="molecule type" value="Genomic_DNA"/>
</dbReference>
<gene>
    <name evidence="2" type="ORF">SAMN05192553_105160</name>
</gene>
<evidence type="ECO:0008006" key="4">
    <source>
        <dbReference type="Google" id="ProtNLM"/>
    </source>
</evidence>
<evidence type="ECO:0000313" key="2">
    <source>
        <dbReference type="EMBL" id="SEJ57160.1"/>
    </source>
</evidence>
<organism evidence="2 3">
    <name type="scientific">Cyclobacterium xiamenense</name>
    <dbReference type="NCBI Taxonomy" id="1297121"/>
    <lineage>
        <taxon>Bacteria</taxon>
        <taxon>Pseudomonadati</taxon>
        <taxon>Bacteroidota</taxon>
        <taxon>Cytophagia</taxon>
        <taxon>Cytophagales</taxon>
        <taxon>Cyclobacteriaceae</taxon>
        <taxon>Cyclobacterium</taxon>
    </lineage>
</organism>
<name>A0A1H7A5L5_9BACT</name>
<dbReference type="STRING" id="1416801.SAMN05192553_105160"/>
<dbReference type="Proteomes" id="UP000199403">
    <property type="component" value="Unassembled WGS sequence"/>
</dbReference>
<evidence type="ECO:0000313" key="3">
    <source>
        <dbReference type="Proteomes" id="UP000199403"/>
    </source>
</evidence>
<evidence type="ECO:0000256" key="1">
    <source>
        <dbReference type="SAM" id="Coils"/>
    </source>
</evidence>